<evidence type="ECO:0000256" key="1">
    <source>
        <dbReference type="SAM" id="Coils"/>
    </source>
</evidence>
<feature type="region of interest" description="Disordered" evidence="2">
    <location>
        <begin position="1"/>
        <end position="80"/>
    </location>
</feature>
<feature type="compositionally biased region" description="Basic and acidic residues" evidence="2">
    <location>
        <begin position="11"/>
        <end position="21"/>
    </location>
</feature>
<evidence type="ECO:0000256" key="2">
    <source>
        <dbReference type="SAM" id="MobiDB-lite"/>
    </source>
</evidence>
<dbReference type="EMBL" id="JABSTR010000006">
    <property type="protein sequence ID" value="KAH9372426.1"/>
    <property type="molecule type" value="Genomic_DNA"/>
</dbReference>
<comment type="caution">
    <text evidence="3">The sequence shown here is derived from an EMBL/GenBank/DDBJ whole genome shotgun (WGS) entry which is preliminary data.</text>
</comment>
<evidence type="ECO:0000313" key="4">
    <source>
        <dbReference type="Proteomes" id="UP000821853"/>
    </source>
</evidence>
<dbReference type="Proteomes" id="UP000821853">
    <property type="component" value="Chromosome 4"/>
</dbReference>
<evidence type="ECO:0000313" key="3">
    <source>
        <dbReference type="EMBL" id="KAH9372426.1"/>
    </source>
</evidence>
<feature type="compositionally biased region" description="Polar residues" evidence="2">
    <location>
        <begin position="57"/>
        <end position="78"/>
    </location>
</feature>
<protein>
    <submittedName>
        <fullName evidence="3">Uncharacterized protein</fullName>
    </submittedName>
</protein>
<reference evidence="3 4" key="1">
    <citation type="journal article" date="2020" name="Cell">
        <title>Large-Scale Comparative Analyses of Tick Genomes Elucidate Their Genetic Diversity and Vector Capacities.</title>
        <authorList>
            <consortium name="Tick Genome and Microbiome Consortium (TIGMIC)"/>
            <person name="Jia N."/>
            <person name="Wang J."/>
            <person name="Shi W."/>
            <person name="Du L."/>
            <person name="Sun Y."/>
            <person name="Zhan W."/>
            <person name="Jiang J.F."/>
            <person name="Wang Q."/>
            <person name="Zhang B."/>
            <person name="Ji P."/>
            <person name="Bell-Sakyi L."/>
            <person name="Cui X.M."/>
            <person name="Yuan T.T."/>
            <person name="Jiang B.G."/>
            <person name="Yang W.F."/>
            <person name="Lam T.T."/>
            <person name="Chang Q.C."/>
            <person name="Ding S.J."/>
            <person name="Wang X.J."/>
            <person name="Zhu J.G."/>
            <person name="Ruan X.D."/>
            <person name="Zhao L."/>
            <person name="Wei J.T."/>
            <person name="Ye R.Z."/>
            <person name="Que T.C."/>
            <person name="Du C.H."/>
            <person name="Zhou Y.H."/>
            <person name="Cheng J.X."/>
            <person name="Dai P.F."/>
            <person name="Guo W.B."/>
            <person name="Han X.H."/>
            <person name="Huang E.J."/>
            <person name="Li L.F."/>
            <person name="Wei W."/>
            <person name="Gao Y.C."/>
            <person name="Liu J.Z."/>
            <person name="Shao H.Z."/>
            <person name="Wang X."/>
            <person name="Wang C.C."/>
            <person name="Yang T.C."/>
            <person name="Huo Q.B."/>
            <person name="Li W."/>
            <person name="Chen H.Y."/>
            <person name="Chen S.E."/>
            <person name="Zhou L.G."/>
            <person name="Ni X.B."/>
            <person name="Tian J.H."/>
            <person name="Sheng Y."/>
            <person name="Liu T."/>
            <person name="Pan Y.S."/>
            <person name="Xia L.Y."/>
            <person name="Li J."/>
            <person name="Zhao F."/>
            <person name="Cao W.C."/>
        </authorList>
    </citation>
    <scope>NUCLEOTIDE SEQUENCE [LARGE SCALE GENOMIC DNA]</scope>
    <source>
        <strain evidence="3">HaeL-2018</strain>
    </source>
</reference>
<keyword evidence="1" id="KW-0175">Coiled coil</keyword>
<dbReference type="OrthoDB" id="6775559at2759"/>
<gene>
    <name evidence="3" type="ORF">HPB48_016963</name>
</gene>
<sequence>MSCAREPPWGKGEDEQSKNHEEEEEEERQAVRDFWDDSTEDDQEGAKICKPPRGKTNVLSSSAEQLTRQEKQSPVTRMSKSDKAITKALIKISCLVGDNNELQKQVDTILTEQVKFKSIIMQQHEELAFLEGRILELERHQNEENKQKPTEDDHPQEVRKPTYALVVSSETMDQQQVSTLMKKKINPTELGLQDVVMRPAKQRVIITTTSKEASGPLETQLQQRIRNVQVKRPKENKYPYQAHWSG</sequence>
<dbReference type="AlphaFoldDB" id="A0A9J6GAA1"/>
<dbReference type="VEuPathDB" id="VectorBase:HLOH_053693"/>
<feature type="coiled-coil region" evidence="1">
    <location>
        <begin position="120"/>
        <end position="147"/>
    </location>
</feature>
<name>A0A9J6GAA1_HAELO</name>
<keyword evidence="4" id="KW-1185">Reference proteome</keyword>
<proteinExistence type="predicted"/>
<organism evidence="3 4">
    <name type="scientific">Haemaphysalis longicornis</name>
    <name type="common">Bush tick</name>
    <dbReference type="NCBI Taxonomy" id="44386"/>
    <lineage>
        <taxon>Eukaryota</taxon>
        <taxon>Metazoa</taxon>
        <taxon>Ecdysozoa</taxon>
        <taxon>Arthropoda</taxon>
        <taxon>Chelicerata</taxon>
        <taxon>Arachnida</taxon>
        <taxon>Acari</taxon>
        <taxon>Parasitiformes</taxon>
        <taxon>Ixodida</taxon>
        <taxon>Ixodoidea</taxon>
        <taxon>Ixodidae</taxon>
        <taxon>Haemaphysalinae</taxon>
        <taxon>Haemaphysalis</taxon>
    </lineage>
</organism>
<accession>A0A9J6GAA1</accession>